<dbReference type="Proteomes" id="UP000229740">
    <property type="component" value="Unassembled WGS sequence"/>
</dbReference>
<accession>A0A2G6E8J3</accession>
<comment type="subcellular location">
    <subcellularLocation>
        <location evidence="2">Cytoplasm</location>
    </subcellularLocation>
</comment>
<keyword evidence="2" id="KW-0963">Cytoplasm</keyword>
<sequence length="146" mass="16054">MRMVIQRVTNASVSVDEEIVGQIAKGIAVLLGVAKGDTEKDADYLVNKLIGLRIFEDEAGKMNLSLQEVGGEVLVVSQFTLLGDCRKGRRPGFSKAAPPQEAERLYLYVVEQLRARGIHVETGQFQAMMLVKIYNDGPVTFVIDSI</sequence>
<dbReference type="InterPro" id="IPR003732">
    <property type="entry name" value="Daa-tRNA_deacyls_DTD"/>
</dbReference>
<evidence type="ECO:0000256" key="2">
    <source>
        <dbReference type="HAMAP-Rule" id="MF_00518"/>
    </source>
</evidence>
<feature type="short sequence motif" description="Gly-cisPro motif, important for rejection of L-amino acids" evidence="2">
    <location>
        <begin position="137"/>
        <end position="138"/>
    </location>
</feature>
<dbReference type="GO" id="GO:0000049">
    <property type="term" value="F:tRNA binding"/>
    <property type="evidence" value="ECO:0007669"/>
    <property type="project" value="UniProtKB-UniRule"/>
</dbReference>
<dbReference type="GO" id="GO:0043908">
    <property type="term" value="F:Ser(Gly)-tRNA(Ala) hydrolase activity"/>
    <property type="evidence" value="ECO:0007669"/>
    <property type="project" value="UniProtKB-UniRule"/>
</dbReference>
<dbReference type="SUPFAM" id="SSF69500">
    <property type="entry name" value="DTD-like"/>
    <property type="match status" value="1"/>
</dbReference>
<keyword evidence="2" id="KW-0820">tRNA-binding</keyword>
<dbReference type="FunFam" id="3.50.80.10:FF:000001">
    <property type="entry name" value="D-aminoacyl-tRNA deacylase"/>
    <property type="match status" value="1"/>
</dbReference>
<dbReference type="GO" id="GO:0005737">
    <property type="term" value="C:cytoplasm"/>
    <property type="evidence" value="ECO:0007669"/>
    <property type="project" value="UniProtKB-SubCell"/>
</dbReference>
<dbReference type="GO" id="GO:0106026">
    <property type="term" value="F:Gly-tRNA(Ala) deacylase activity"/>
    <property type="evidence" value="ECO:0007669"/>
    <property type="project" value="UniProtKB-UniRule"/>
</dbReference>
<reference evidence="3 4" key="1">
    <citation type="submission" date="2017-10" db="EMBL/GenBank/DDBJ databases">
        <title>Novel microbial diversity and functional potential in the marine mammal oral microbiome.</title>
        <authorList>
            <person name="Dudek N.K."/>
            <person name="Sun C.L."/>
            <person name="Burstein D."/>
            <person name="Kantor R.S."/>
            <person name="Aliaga Goltsman D.S."/>
            <person name="Bik E.M."/>
            <person name="Thomas B.C."/>
            <person name="Banfield J.F."/>
            <person name="Relman D.A."/>
        </authorList>
    </citation>
    <scope>NUCLEOTIDE SEQUENCE [LARGE SCALE GENOMIC DNA]</scope>
    <source>
        <strain evidence="3">DOLZORAL124_49_17</strain>
    </source>
</reference>
<comment type="catalytic activity">
    <reaction evidence="2">
        <text>glycyl-tRNA(Ala) + H2O = tRNA(Ala) + glycine + H(+)</text>
        <dbReference type="Rhea" id="RHEA:53744"/>
        <dbReference type="Rhea" id="RHEA-COMP:9657"/>
        <dbReference type="Rhea" id="RHEA-COMP:13640"/>
        <dbReference type="ChEBI" id="CHEBI:15377"/>
        <dbReference type="ChEBI" id="CHEBI:15378"/>
        <dbReference type="ChEBI" id="CHEBI:57305"/>
        <dbReference type="ChEBI" id="CHEBI:78442"/>
        <dbReference type="ChEBI" id="CHEBI:78522"/>
    </reaction>
</comment>
<gene>
    <name evidence="2" type="primary">dtd</name>
    <name evidence="3" type="ORF">CSB45_05145</name>
</gene>
<dbReference type="HAMAP" id="MF_00518">
    <property type="entry name" value="Deacylase_Dtd"/>
    <property type="match status" value="1"/>
</dbReference>
<dbReference type="EC" id="3.1.1.-" evidence="2"/>
<dbReference type="InterPro" id="IPR023509">
    <property type="entry name" value="DTD-like_sf"/>
</dbReference>
<dbReference type="PANTHER" id="PTHR10472">
    <property type="entry name" value="D-TYROSYL-TRNA TYR DEACYLASE"/>
    <property type="match status" value="1"/>
</dbReference>
<name>A0A2G6E8J3_9BACT</name>
<comment type="subunit">
    <text evidence="2">Homodimer.</text>
</comment>
<evidence type="ECO:0000313" key="3">
    <source>
        <dbReference type="EMBL" id="PID58078.1"/>
    </source>
</evidence>
<dbReference type="Pfam" id="PF02580">
    <property type="entry name" value="Tyr_Deacylase"/>
    <property type="match status" value="1"/>
</dbReference>
<protein>
    <recommendedName>
        <fullName evidence="2">D-aminoacyl-tRNA deacylase</fullName>
        <shortName evidence="2">DTD</shortName>
        <ecNumber evidence="2">3.1.1.96</ecNumber>
    </recommendedName>
    <alternativeName>
        <fullName evidence="2">Gly-tRNA(Ala) deacylase</fullName>
        <ecNumber evidence="2">3.1.1.-</ecNumber>
    </alternativeName>
</protein>
<evidence type="ECO:0000256" key="1">
    <source>
        <dbReference type="ARBA" id="ARBA00009673"/>
    </source>
</evidence>
<dbReference type="CDD" id="cd00563">
    <property type="entry name" value="Dtyr_deacylase"/>
    <property type="match status" value="1"/>
</dbReference>
<evidence type="ECO:0000313" key="4">
    <source>
        <dbReference type="Proteomes" id="UP000229740"/>
    </source>
</evidence>
<comment type="caution">
    <text evidence="3">The sequence shown here is derived from an EMBL/GenBank/DDBJ whole genome shotgun (WGS) entry which is preliminary data.</text>
</comment>
<comment type="function">
    <text evidence="2">An aminoacyl-tRNA editing enzyme that deacylates mischarged D-aminoacyl-tRNAs. Also deacylates mischarged glycyl-tRNA(Ala), protecting cells against glycine mischarging by AlaRS. Acts via tRNA-based rather than protein-based catalysis; rejects L-amino acids rather than detecting D-amino acids in the active site. By recycling D-aminoacyl-tRNA to D-amino acids and free tRNA molecules, this enzyme counteracts the toxicity associated with the formation of D-aminoacyl-tRNA entities in vivo and helps enforce protein L-homochirality.</text>
</comment>
<dbReference type="NCBIfam" id="TIGR00256">
    <property type="entry name" value="D-aminoacyl-tRNA deacylase"/>
    <property type="match status" value="1"/>
</dbReference>
<dbReference type="EMBL" id="PDPS01000024">
    <property type="protein sequence ID" value="PID58078.1"/>
    <property type="molecule type" value="Genomic_DNA"/>
</dbReference>
<organism evidence="3 4">
    <name type="scientific">candidate division KSB3 bacterium</name>
    <dbReference type="NCBI Taxonomy" id="2044937"/>
    <lineage>
        <taxon>Bacteria</taxon>
        <taxon>candidate division KSB3</taxon>
    </lineage>
</organism>
<proteinExistence type="inferred from homology"/>
<dbReference type="Gene3D" id="3.50.80.10">
    <property type="entry name" value="D-tyrosyl-tRNA(Tyr) deacylase"/>
    <property type="match status" value="1"/>
</dbReference>
<comment type="catalytic activity">
    <reaction evidence="2">
        <text>a D-aminoacyl-tRNA + H2O = a tRNA + a D-alpha-amino acid + H(+)</text>
        <dbReference type="Rhea" id="RHEA:13953"/>
        <dbReference type="Rhea" id="RHEA-COMP:10123"/>
        <dbReference type="Rhea" id="RHEA-COMP:10124"/>
        <dbReference type="ChEBI" id="CHEBI:15377"/>
        <dbReference type="ChEBI" id="CHEBI:15378"/>
        <dbReference type="ChEBI" id="CHEBI:59871"/>
        <dbReference type="ChEBI" id="CHEBI:78442"/>
        <dbReference type="ChEBI" id="CHEBI:79333"/>
        <dbReference type="EC" id="3.1.1.96"/>
    </reaction>
</comment>
<keyword evidence="2" id="KW-0378">Hydrolase</keyword>
<dbReference type="AlphaFoldDB" id="A0A2G6E8J3"/>
<dbReference type="PANTHER" id="PTHR10472:SF5">
    <property type="entry name" value="D-AMINOACYL-TRNA DEACYLASE 1"/>
    <property type="match status" value="1"/>
</dbReference>
<keyword evidence="2" id="KW-0694">RNA-binding</keyword>
<comment type="similarity">
    <text evidence="1 2">Belongs to the DTD family.</text>
</comment>
<comment type="domain">
    <text evidence="2">A Gly-cisPro motif from one monomer fits into the active site of the other monomer to allow specific chiral rejection of L-amino acids.</text>
</comment>
<dbReference type="EC" id="3.1.1.96" evidence="2"/>
<dbReference type="GO" id="GO:0019478">
    <property type="term" value="P:D-amino acid catabolic process"/>
    <property type="evidence" value="ECO:0007669"/>
    <property type="project" value="UniProtKB-UniRule"/>
</dbReference>
<dbReference type="GO" id="GO:0051500">
    <property type="term" value="F:D-tyrosyl-tRNA(Tyr) deacylase activity"/>
    <property type="evidence" value="ECO:0007669"/>
    <property type="project" value="TreeGrafter"/>
</dbReference>